<evidence type="ECO:0000256" key="2">
    <source>
        <dbReference type="ARBA" id="ARBA00023136"/>
    </source>
</evidence>
<dbReference type="InterPro" id="IPR051275">
    <property type="entry name" value="Cell_adhesion_signaling"/>
</dbReference>
<dbReference type="SUPFAM" id="SSF48726">
    <property type="entry name" value="Immunoglobulin"/>
    <property type="match status" value="4"/>
</dbReference>
<comment type="caution">
    <text evidence="9">The sequence shown here is derived from an EMBL/GenBank/DDBJ whole genome shotgun (WGS) entry which is preliminary data.</text>
</comment>
<dbReference type="Pfam" id="PF08205">
    <property type="entry name" value="C2-set_2"/>
    <property type="match status" value="1"/>
</dbReference>
<gene>
    <name evidence="9" type="ORF">BYL167_LOCUS8686</name>
</gene>
<dbReference type="SMART" id="SM00408">
    <property type="entry name" value="IGc2"/>
    <property type="match status" value="4"/>
</dbReference>
<dbReference type="Pfam" id="PF07679">
    <property type="entry name" value="I-set"/>
    <property type="match status" value="1"/>
</dbReference>
<dbReference type="Proteomes" id="UP000681967">
    <property type="component" value="Unassembled WGS sequence"/>
</dbReference>
<name>A0A8S2LJK5_9BILA</name>
<dbReference type="InterPro" id="IPR003598">
    <property type="entry name" value="Ig_sub2"/>
</dbReference>
<feature type="domain" description="Ig-like" evidence="8">
    <location>
        <begin position="201"/>
        <end position="287"/>
    </location>
</feature>
<dbReference type="PANTHER" id="PTHR11640:SF31">
    <property type="entry name" value="IRREGULAR CHIASM C-ROUGHEST PROTEIN-RELATED"/>
    <property type="match status" value="1"/>
</dbReference>
<evidence type="ECO:0000313" key="9">
    <source>
        <dbReference type="EMBL" id="CAF3905256.1"/>
    </source>
</evidence>
<feature type="domain" description="Ig-like" evidence="8">
    <location>
        <begin position="295"/>
        <end position="386"/>
    </location>
</feature>
<dbReference type="GO" id="GO:0050839">
    <property type="term" value="F:cell adhesion molecule binding"/>
    <property type="evidence" value="ECO:0007669"/>
    <property type="project" value="TreeGrafter"/>
</dbReference>
<dbReference type="EMBL" id="CAJOBH010002415">
    <property type="protein sequence ID" value="CAF3905256.1"/>
    <property type="molecule type" value="Genomic_DNA"/>
</dbReference>
<evidence type="ECO:0000256" key="6">
    <source>
        <dbReference type="SAM" id="MobiDB-lite"/>
    </source>
</evidence>
<organism evidence="9 10">
    <name type="scientific">Rotaria magnacalcarata</name>
    <dbReference type="NCBI Taxonomy" id="392030"/>
    <lineage>
        <taxon>Eukaryota</taxon>
        <taxon>Metazoa</taxon>
        <taxon>Spiralia</taxon>
        <taxon>Gnathifera</taxon>
        <taxon>Rotifera</taxon>
        <taxon>Eurotatoria</taxon>
        <taxon>Bdelloidea</taxon>
        <taxon>Philodinida</taxon>
        <taxon>Philodinidae</taxon>
        <taxon>Rotaria</taxon>
    </lineage>
</organism>
<accession>A0A8S2LJK5</accession>
<proteinExistence type="predicted"/>
<evidence type="ECO:0000313" key="10">
    <source>
        <dbReference type="Proteomes" id="UP000681967"/>
    </source>
</evidence>
<evidence type="ECO:0000259" key="8">
    <source>
        <dbReference type="PROSITE" id="PS50835"/>
    </source>
</evidence>
<feature type="domain" description="Ig-like" evidence="8">
    <location>
        <begin position="13"/>
        <end position="103"/>
    </location>
</feature>
<evidence type="ECO:0000256" key="4">
    <source>
        <dbReference type="ARBA" id="ARBA00023180"/>
    </source>
</evidence>
<dbReference type="InterPro" id="IPR007110">
    <property type="entry name" value="Ig-like_dom"/>
</dbReference>
<sequence length="632" mass="71533">MYQVTIFARPSKPDIQQANKSLIENHSGKFLCITQGGYPPPTFTWLINQIKINESFYNVRSDTRQSYSELNLPMEKRFHNGLLTCHVENQALDTPLITTYTLNIEYKPEVRLRHGQKIVSNSNLLVVEDDRMTLQCEAESNPPILKPVAWLKNNISLSDMNSSSLILSNIKRNDDGVYTCLASNAIGHSQSSVHIRVQYSPMIHLDGGGSINENEKLTLTCRVDAYPSIDYYQWYKNHQKLNTSSLTSSIVIEKVSKEDSGIYICMVKNTLNYFNGSSIEKYNKTQTKVTVNYAPKVRTFDSIVAVDLLTTNVKFQCEIDSYPESIVTWRFNNNNVIFNSNKYSIVQNKSLSYLTIQQIQSNTDYGLYSCNATNNLGYNSTTIQLRSKGILTYSLMLRSNRLSYCVCYFLDHYHIIQTQYENYCGESIPVQIKRDTSFNWVFLVLSSIITVALLILCGLGIFCFLTNRKQQRNTNLSRVIASDKAPSQNQVISTKPVIPTTNSPTKYFSNVTYPERQQVQLSYGKLAEIQKFDQLQGNIVNNRQLSNGSSDPILSNPNSSSLSGSDHLTITDMNPTDVSSIENDLHANQSQYLGYGFPIYTGKNKEDSAESGCSTPLKSYHLNKKTVYEVVV</sequence>
<keyword evidence="7" id="KW-1133">Transmembrane helix</keyword>
<keyword evidence="3" id="KW-1015">Disulfide bond</keyword>
<feature type="compositionally biased region" description="Low complexity" evidence="6">
    <location>
        <begin position="549"/>
        <end position="565"/>
    </location>
</feature>
<feature type="region of interest" description="Disordered" evidence="6">
    <location>
        <begin position="546"/>
        <end position="565"/>
    </location>
</feature>
<dbReference type="InterPro" id="IPR013098">
    <property type="entry name" value="Ig_I-set"/>
</dbReference>
<dbReference type="PANTHER" id="PTHR11640">
    <property type="entry name" value="NEPHRIN"/>
    <property type="match status" value="1"/>
</dbReference>
<feature type="domain" description="Ig-like" evidence="8">
    <location>
        <begin position="108"/>
        <end position="198"/>
    </location>
</feature>
<keyword evidence="7" id="KW-0812">Transmembrane</keyword>
<keyword evidence="2 7" id="KW-0472">Membrane</keyword>
<evidence type="ECO:0000256" key="1">
    <source>
        <dbReference type="ARBA" id="ARBA00004479"/>
    </source>
</evidence>
<keyword evidence="4" id="KW-0325">Glycoprotein</keyword>
<dbReference type="Pfam" id="PF13927">
    <property type="entry name" value="Ig_3"/>
    <property type="match status" value="2"/>
</dbReference>
<dbReference type="InterPro" id="IPR013783">
    <property type="entry name" value="Ig-like_fold"/>
</dbReference>
<dbReference type="AlphaFoldDB" id="A0A8S2LJK5"/>
<comment type="subcellular location">
    <subcellularLocation>
        <location evidence="1">Membrane</location>
        <topology evidence="1">Single-pass type I membrane protein</topology>
    </subcellularLocation>
</comment>
<dbReference type="GO" id="GO:0098609">
    <property type="term" value="P:cell-cell adhesion"/>
    <property type="evidence" value="ECO:0007669"/>
    <property type="project" value="TreeGrafter"/>
</dbReference>
<dbReference type="InterPro" id="IPR013162">
    <property type="entry name" value="CD80_C2-set"/>
</dbReference>
<reference evidence="9" key="1">
    <citation type="submission" date="2021-02" db="EMBL/GenBank/DDBJ databases">
        <authorList>
            <person name="Nowell W R."/>
        </authorList>
    </citation>
    <scope>NUCLEOTIDE SEQUENCE</scope>
</reference>
<dbReference type="InterPro" id="IPR036179">
    <property type="entry name" value="Ig-like_dom_sf"/>
</dbReference>
<evidence type="ECO:0000256" key="5">
    <source>
        <dbReference type="ARBA" id="ARBA00023319"/>
    </source>
</evidence>
<evidence type="ECO:0000256" key="3">
    <source>
        <dbReference type="ARBA" id="ARBA00023157"/>
    </source>
</evidence>
<dbReference type="Gene3D" id="2.60.40.10">
    <property type="entry name" value="Immunoglobulins"/>
    <property type="match status" value="4"/>
</dbReference>
<dbReference type="SMART" id="SM00409">
    <property type="entry name" value="IG"/>
    <property type="match status" value="4"/>
</dbReference>
<dbReference type="CDD" id="cd00096">
    <property type="entry name" value="Ig"/>
    <property type="match status" value="1"/>
</dbReference>
<dbReference type="InterPro" id="IPR003599">
    <property type="entry name" value="Ig_sub"/>
</dbReference>
<feature type="transmembrane region" description="Helical" evidence="7">
    <location>
        <begin position="440"/>
        <end position="465"/>
    </location>
</feature>
<dbReference type="GO" id="GO:0005886">
    <property type="term" value="C:plasma membrane"/>
    <property type="evidence" value="ECO:0007669"/>
    <property type="project" value="TreeGrafter"/>
</dbReference>
<evidence type="ECO:0000256" key="7">
    <source>
        <dbReference type="SAM" id="Phobius"/>
    </source>
</evidence>
<keyword evidence="5" id="KW-0393">Immunoglobulin domain</keyword>
<dbReference type="GO" id="GO:0005911">
    <property type="term" value="C:cell-cell junction"/>
    <property type="evidence" value="ECO:0007669"/>
    <property type="project" value="TreeGrafter"/>
</dbReference>
<dbReference type="PROSITE" id="PS50835">
    <property type="entry name" value="IG_LIKE"/>
    <property type="match status" value="4"/>
</dbReference>
<protein>
    <recommendedName>
        <fullName evidence="8">Ig-like domain-containing protein</fullName>
    </recommendedName>
</protein>